<protein>
    <submittedName>
        <fullName evidence="1">Uncharacterized protein</fullName>
    </submittedName>
</protein>
<evidence type="ECO:0000313" key="2">
    <source>
        <dbReference type="Proteomes" id="UP000823521"/>
    </source>
</evidence>
<reference evidence="1 2" key="1">
    <citation type="submission" date="2019-12" db="EMBL/GenBank/DDBJ databases">
        <title>Whole genome sequencing of endophytic Actinobacterium Micromonospora sp. MPMI6T.</title>
        <authorList>
            <person name="Evv R."/>
            <person name="Podile A.R."/>
        </authorList>
    </citation>
    <scope>NUCLEOTIDE SEQUENCE [LARGE SCALE GENOMIC DNA]</scope>
    <source>
        <strain evidence="1 2">MPMI6</strain>
    </source>
</reference>
<gene>
    <name evidence="1" type="ORF">GSF22_33400</name>
</gene>
<evidence type="ECO:0000313" key="1">
    <source>
        <dbReference type="EMBL" id="MBO4210851.1"/>
    </source>
</evidence>
<dbReference type="EMBL" id="WVUH01000633">
    <property type="protein sequence ID" value="MBO4210851.1"/>
    <property type="molecule type" value="Genomic_DNA"/>
</dbReference>
<sequence length="79" mass="7948">MKDRPVGLAESDLFTALDVGWGIRAGSAEYLPVGAGGYHWSVVDGAGAAWFVTVHDLGADDETGCDGETGCGEAAGCTG</sequence>
<accession>A0ABS3W293</accession>
<comment type="caution">
    <text evidence="1">The sequence shown here is derived from an EMBL/GenBank/DDBJ whole genome shotgun (WGS) entry which is preliminary data.</text>
</comment>
<proteinExistence type="predicted"/>
<keyword evidence="2" id="KW-1185">Reference proteome</keyword>
<name>A0ABS3W293_MICEH</name>
<dbReference type="Proteomes" id="UP000823521">
    <property type="component" value="Unassembled WGS sequence"/>
</dbReference>
<organism evidence="1 2">
    <name type="scientific">Micromonospora echinofusca</name>
    <dbReference type="NCBI Taxonomy" id="47858"/>
    <lineage>
        <taxon>Bacteria</taxon>
        <taxon>Bacillati</taxon>
        <taxon>Actinomycetota</taxon>
        <taxon>Actinomycetes</taxon>
        <taxon>Micromonosporales</taxon>
        <taxon>Micromonosporaceae</taxon>
        <taxon>Micromonospora</taxon>
    </lineage>
</organism>
<feature type="non-terminal residue" evidence="1">
    <location>
        <position position="79"/>
    </location>
</feature>